<evidence type="ECO:0000313" key="3">
    <source>
        <dbReference type="EMBL" id="KAL2869666.1"/>
    </source>
</evidence>
<evidence type="ECO:0000256" key="2">
    <source>
        <dbReference type="SAM" id="SignalP"/>
    </source>
</evidence>
<name>A0ABR4LYX7_9EURO</name>
<protein>
    <submittedName>
        <fullName evidence="3">Uncharacterized protein</fullName>
    </submittedName>
</protein>
<feature type="region of interest" description="Disordered" evidence="1">
    <location>
        <begin position="111"/>
        <end position="132"/>
    </location>
</feature>
<feature type="signal peptide" evidence="2">
    <location>
        <begin position="1"/>
        <end position="18"/>
    </location>
</feature>
<dbReference type="RefSeq" id="XP_070888645.1">
    <property type="nucleotide sequence ID" value="XM_071027297.1"/>
</dbReference>
<feature type="chain" id="PRO_5046152019" evidence="2">
    <location>
        <begin position="19"/>
        <end position="132"/>
    </location>
</feature>
<keyword evidence="2" id="KW-0732">Signal</keyword>
<keyword evidence="4" id="KW-1185">Reference proteome</keyword>
<feature type="compositionally biased region" description="Low complexity" evidence="1">
    <location>
        <begin position="111"/>
        <end position="124"/>
    </location>
</feature>
<organism evidence="3 4">
    <name type="scientific">Aspergillus lucknowensis</name>
    <dbReference type="NCBI Taxonomy" id="176173"/>
    <lineage>
        <taxon>Eukaryota</taxon>
        <taxon>Fungi</taxon>
        <taxon>Dikarya</taxon>
        <taxon>Ascomycota</taxon>
        <taxon>Pezizomycotina</taxon>
        <taxon>Eurotiomycetes</taxon>
        <taxon>Eurotiomycetidae</taxon>
        <taxon>Eurotiales</taxon>
        <taxon>Aspergillaceae</taxon>
        <taxon>Aspergillus</taxon>
        <taxon>Aspergillus subgen. Nidulantes</taxon>
    </lineage>
</organism>
<accession>A0ABR4LYX7</accession>
<evidence type="ECO:0000313" key="4">
    <source>
        <dbReference type="Proteomes" id="UP001610432"/>
    </source>
</evidence>
<reference evidence="3 4" key="1">
    <citation type="submission" date="2024-07" db="EMBL/GenBank/DDBJ databases">
        <title>Section-level genome sequencing and comparative genomics of Aspergillus sections Usti and Cavernicolus.</title>
        <authorList>
            <consortium name="Lawrence Berkeley National Laboratory"/>
            <person name="Nybo J.L."/>
            <person name="Vesth T.C."/>
            <person name="Theobald S."/>
            <person name="Frisvad J.C."/>
            <person name="Larsen T.O."/>
            <person name="Kjaerboelling I."/>
            <person name="Rothschild-Mancinelli K."/>
            <person name="Lyhne E.K."/>
            <person name="Kogle M.E."/>
            <person name="Barry K."/>
            <person name="Clum A."/>
            <person name="Na H."/>
            <person name="Ledsgaard L."/>
            <person name="Lin J."/>
            <person name="Lipzen A."/>
            <person name="Kuo A."/>
            <person name="Riley R."/>
            <person name="Mondo S."/>
            <person name="Labutti K."/>
            <person name="Haridas S."/>
            <person name="Pangalinan J."/>
            <person name="Salamov A.A."/>
            <person name="Simmons B.A."/>
            <person name="Magnuson J.K."/>
            <person name="Chen J."/>
            <person name="Drula E."/>
            <person name="Henrissat B."/>
            <person name="Wiebenga A."/>
            <person name="Lubbers R.J."/>
            <person name="Gomes A.C."/>
            <person name="Macurrencykelacurrency M.R."/>
            <person name="Stajich J."/>
            <person name="Grigoriev I.V."/>
            <person name="Mortensen U.H."/>
            <person name="De Vries R.P."/>
            <person name="Baker S.E."/>
            <person name="Andersen M.R."/>
        </authorList>
    </citation>
    <scope>NUCLEOTIDE SEQUENCE [LARGE SCALE GENOMIC DNA]</scope>
    <source>
        <strain evidence="3 4">CBS 449.75</strain>
    </source>
</reference>
<evidence type="ECO:0000256" key="1">
    <source>
        <dbReference type="SAM" id="MobiDB-lite"/>
    </source>
</evidence>
<dbReference type="Proteomes" id="UP001610432">
    <property type="component" value="Unassembled WGS sequence"/>
</dbReference>
<proteinExistence type="predicted"/>
<comment type="caution">
    <text evidence="3">The sequence shown here is derived from an EMBL/GenBank/DDBJ whole genome shotgun (WGS) entry which is preliminary data.</text>
</comment>
<sequence length="132" mass="14045">MMVFAVVLELLAWPRLFACPVRCWESAMLGSAGFSSSFSISGSDRSRRCMTETWLKAWNPDDPLDKGCLGILSRLVPGHPICGVASESAAEAQSVLGAHAVDKLMLMVPKAQASSGQSGPSGSPTRDRPRPV</sequence>
<dbReference type="GeneID" id="98142369"/>
<dbReference type="EMBL" id="JBFXLQ010000008">
    <property type="protein sequence ID" value="KAL2869666.1"/>
    <property type="molecule type" value="Genomic_DNA"/>
</dbReference>
<gene>
    <name evidence="3" type="ORF">BJX67DRAFT_319140</name>
</gene>